<dbReference type="InterPro" id="IPR002733">
    <property type="entry name" value="AMMECR1_domain"/>
</dbReference>
<dbReference type="PANTHER" id="PTHR13016:SF0">
    <property type="entry name" value="AMME SYNDROME CANDIDATE GENE 1 PROTEIN"/>
    <property type="match status" value="1"/>
</dbReference>
<proteinExistence type="predicted"/>
<protein>
    <recommendedName>
        <fullName evidence="2">AMMECR1 domain-containing protein</fullName>
    </recommendedName>
</protein>
<dbReference type="InterPro" id="IPR023473">
    <property type="entry name" value="AMMECR1"/>
</dbReference>
<accession>A0A1B9FS37</accession>
<reference evidence="3" key="1">
    <citation type="submission" date="2013-07" db="EMBL/GenBank/DDBJ databases">
        <title>The Genome Sequence of Cryptococcus bestiolae CBS10118.</title>
        <authorList>
            <consortium name="The Broad Institute Genome Sequencing Platform"/>
            <person name="Cuomo C."/>
            <person name="Litvintseva A."/>
            <person name="Chen Y."/>
            <person name="Heitman J."/>
            <person name="Sun S."/>
            <person name="Springer D."/>
            <person name="Dromer F."/>
            <person name="Young S.K."/>
            <person name="Zeng Q."/>
            <person name="Gargeya S."/>
            <person name="Fitzgerald M."/>
            <person name="Abouelleil A."/>
            <person name="Alvarado L."/>
            <person name="Berlin A.M."/>
            <person name="Chapman S.B."/>
            <person name="Dewar J."/>
            <person name="Goldberg J."/>
            <person name="Griggs A."/>
            <person name="Gujja S."/>
            <person name="Hansen M."/>
            <person name="Howarth C."/>
            <person name="Imamovic A."/>
            <person name="Larimer J."/>
            <person name="McCowan C."/>
            <person name="Murphy C."/>
            <person name="Pearson M."/>
            <person name="Priest M."/>
            <person name="Roberts A."/>
            <person name="Saif S."/>
            <person name="Shea T."/>
            <person name="Sykes S."/>
            <person name="Wortman J."/>
            <person name="Nusbaum C."/>
            <person name="Birren B."/>
        </authorList>
    </citation>
    <scope>NUCLEOTIDE SEQUENCE [LARGE SCALE GENOMIC DNA]</scope>
    <source>
        <strain evidence="3">CBS 10118</strain>
    </source>
</reference>
<reference evidence="4" key="2">
    <citation type="submission" date="2013-07" db="EMBL/GenBank/DDBJ databases">
        <authorList>
            <consortium name="The Broad Institute Genome Sequencing Platform"/>
            <person name="Cuomo C."/>
            <person name="Litvintseva A."/>
            <person name="Chen Y."/>
            <person name="Heitman J."/>
            <person name="Sun S."/>
            <person name="Springer D."/>
            <person name="Dromer F."/>
            <person name="Young S.K."/>
            <person name="Zeng Q."/>
            <person name="Gargeya S."/>
            <person name="Fitzgerald M."/>
            <person name="Abouelleil A."/>
            <person name="Alvarado L."/>
            <person name="Berlin A.M."/>
            <person name="Chapman S.B."/>
            <person name="Dewar J."/>
            <person name="Goldberg J."/>
            <person name="Griggs A."/>
            <person name="Gujja S."/>
            <person name="Hansen M."/>
            <person name="Howarth C."/>
            <person name="Imamovic A."/>
            <person name="Larimer J."/>
            <person name="McCowan C."/>
            <person name="Murphy C."/>
            <person name="Pearson M."/>
            <person name="Priest M."/>
            <person name="Roberts A."/>
            <person name="Saif S."/>
            <person name="Shea T."/>
            <person name="Sykes S."/>
            <person name="Wortman J."/>
            <person name="Nusbaum C."/>
            <person name="Birren B."/>
        </authorList>
    </citation>
    <scope>NUCLEOTIDE SEQUENCE</scope>
    <source>
        <strain evidence="4">CBS 10118</strain>
    </source>
</reference>
<keyword evidence="5" id="KW-1185">Reference proteome</keyword>
<dbReference type="VEuPathDB" id="FungiDB:I302_09255"/>
<dbReference type="InterPro" id="IPR027485">
    <property type="entry name" value="AMMECR1_N"/>
</dbReference>
<organism evidence="3">
    <name type="scientific">Kwoniella bestiolae CBS 10118</name>
    <dbReference type="NCBI Taxonomy" id="1296100"/>
    <lineage>
        <taxon>Eukaryota</taxon>
        <taxon>Fungi</taxon>
        <taxon>Dikarya</taxon>
        <taxon>Basidiomycota</taxon>
        <taxon>Agaricomycotina</taxon>
        <taxon>Tremellomycetes</taxon>
        <taxon>Tremellales</taxon>
        <taxon>Cryptococcaceae</taxon>
        <taxon>Kwoniella</taxon>
    </lineage>
</organism>
<dbReference type="SUPFAM" id="SSF143447">
    <property type="entry name" value="AMMECR1-like"/>
    <property type="match status" value="1"/>
</dbReference>
<dbReference type="EMBL" id="KV700382">
    <property type="protein sequence ID" value="OCF21576.1"/>
    <property type="molecule type" value="Genomic_DNA"/>
</dbReference>
<gene>
    <name evidence="3" type="ORF">I302_09255</name>
    <name evidence="4" type="ORF">I302_104676</name>
</gene>
<dbReference type="InterPro" id="IPR036071">
    <property type="entry name" value="AMMECR1_dom_sf"/>
</dbReference>
<reference evidence="4" key="4">
    <citation type="submission" date="2024-02" db="EMBL/GenBank/DDBJ databases">
        <title>Comparative genomics of Cryptococcus and Kwoniella reveals pathogenesis evolution and contrasting modes of karyotype evolution via chromosome fusion or intercentromeric recombination.</title>
        <authorList>
            <person name="Coelho M.A."/>
            <person name="David-Palma M."/>
            <person name="Shea T."/>
            <person name="Bowers K."/>
            <person name="McGinley-Smith S."/>
            <person name="Mohammad A.W."/>
            <person name="Gnirke A."/>
            <person name="Yurkov A.M."/>
            <person name="Nowrousian M."/>
            <person name="Sun S."/>
            <person name="Cuomo C.A."/>
            <person name="Heitman J."/>
        </authorList>
    </citation>
    <scope>NUCLEOTIDE SEQUENCE</scope>
    <source>
        <strain evidence="4">CBS 10118</strain>
    </source>
</reference>
<evidence type="ECO:0000313" key="5">
    <source>
        <dbReference type="Proteomes" id="UP000092730"/>
    </source>
</evidence>
<dbReference type="NCBIfam" id="TIGR00296">
    <property type="entry name" value="TIGR00296 family protein"/>
    <property type="match status" value="1"/>
</dbReference>
<dbReference type="KEGG" id="kbi:30213654"/>
<dbReference type="OrthoDB" id="24630at2759"/>
<dbReference type="Gene3D" id="3.30.700.20">
    <property type="entry name" value="Hypothetical protein ph0010, domain 1"/>
    <property type="match status" value="1"/>
</dbReference>
<dbReference type="PANTHER" id="PTHR13016">
    <property type="entry name" value="AMMECR1 HOMOLOG"/>
    <property type="match status" value="1"/>
</dbReference>
<dbReference type="Proteomes" id="UP000092730">
    <property type="component" value="Chromosome 3"/>
</dbReference>
<sequence length="239" mass="26490">MSHSTTPSLASGSSGPSTHIATPVPTERICTDQHALYCFDVLVAHFEGREPMDPPFQNKDEKYALFVTWNTTAHLRSNKKPALRGCIGNFTPMKLADGLREYALVSALEDHRFSPIKASEIPHLSCNVSLLTPMTPISSPLDWTPGRHGIHISFTHPSTLRPLSATYLPEICTDQGWTREETVLSAIQKAGYRQKIVVGDVVWQSLKVKIYGSEKATTTWESYTKWPKGTGGKLKKGKK</sequence>
<dbReference type="PROSITE" id="PS51112">
    <property type="entry name" value="AMMECR1"/>
    <property type="match status" value="1"/>
</dbReference>
<evidence type="ECO:0000256" key="1">
    <source>
        <dbReference type="SAM" id="MobiDB-lite"/>
    </source>
</evidence>
<dbReference type="GeneID" id="30213654"/>
<feature type="domain" description="AMMECR1" evidence="2">
    <location>
        <begin position="23"/>
        <end position="227"/>
    </location>
</feature>
<evidence type="ECO:0000259" key="2">
    <source>
        <dbReference type="PROSITE" id="PS51112"/>
    </source>
</evidence>
<dbReference type="EMBL" id="CP144543">
    <property type="protein sequence ID" value="WVW82665.1"/>
    <property type="molecule type" value="Genomic_DNA"/>
</dbReference>
<reference evidence="3" key="3">
    <citation type="submission" date="2016-07" db="EMBL/GenBank/DDBJ databases">
        <title>Evolution of pathogenesis and genome organization in the Tremellales.</title>
        <authorList>
            <person name="Cuomo C."/>
            <person name="Litvintseva A."/>
            <person name="Heitman J."/>
            <person name="Chen Y."/>
            <person name="Sun S."/>
            <person name="Springer D."/>
            <person name="Dromer F."/>
            <person name="Young S."/>
            <person name="Zeng Q."/>
            <person name="Chapman S."/>
            <person name="Gujja S."/>
            <person name="Saif S."/>
            <person name="Birren B."/>
        </authorList>
    </citation>
    <scope>NUCLEOTIDE SEQUENCE</scope>
    <source>
        <strain evidence="3">CBS 10118</strain>
    </source>
</reference>
<evidence type="ECO:0000313" key="4">
    <source>
        <dbReference type="EMBL" id="WVW82665.1"/>
    </source>
</evidence>
<dbReference type="RefSeq" id="XP_019042646.1">
    <property type="nucleotide sequence ID" value="XM_019195823.1"/>
</dbReference>
<feature type="region of interest" description="Disordered" evidence="1">
    <location>
        <begin position="1"/>
        <end position="20"/>
    </location>
</feature>
<name>A0A1B9FS37_9TREE</name>
<dbReference type="Pfam" id="PF01871">
    <property type="entry name" value="AMMECR1"/>
    <property type="match status" value="1"/>
</dbReference>
<evidence type="ECO:0000313" key="3">
    <source>
        <dbReference type="EMBL" id="OCF21576.1"/>
    </source>
</evidence>
<dbReference type="AlphaFoldDB" id="A0A1B9FS37"/>